<dbReference type="InterPro" id="IPR050587">
    <property type="entry name" value="GNT1/Glycosyltrans_8"/>
</dbReference>
<comment type="caution">
    <text evidence="1">The sequence shown here is derived from an EMBL/GenBank/DDBJ whole genome shotgun (WGS) entry which is preliminary data.</text>
</comment>
<dbReference type="SUPFAM" id="SSF53448">
    <property type="entry name" value="Nucleotide-diphospho-sugar transferases"/>
    <property type="match status" value="1"/>
</dbReference>
<name>A0A369JQ21_HYPMA</name>
<dbReference type="OrthoDB" id="3055720at2759"/>
<dbReference type="Proteomes" id="UP000076154">
    <property type="component" value="Unassembled WGS sequence"/>
</dbReference>
<reference evidence="1" key="1">
    <citation type="submission" date="2018-04" db="EMBL/GenBank/DDBJ databases">
        <title>Whole genome sequencing of Hypsizygus marmoreus.</title>
        <authorList>
            <person name="Choi I.-G."/>
            <person name="Min B."/>
            <person name="Kim J.-G."/>
            <person name="Kim S."/>
            <person name="Oh Y.-L."/>
            <person name="Kong W.-S."/>
            <person name="Park H."/>
            <person name="Jeong J."/>
            <person name="Song E.-S."/>
        </authorList>
    </citation>
    <scope>NUCLEOTIDE SEQUENCE [LARGE SCALE GENOMIC DNA]</scope>
    <source>
        <strain evidence="1">51987-8</strain>
    </source>
</reference>
<proteinExistence type="predicted"/>
<dbReference type="InParanoid" id="A0A369JQ21"/>
<sequence length="329" mass="38404">MQLPLRWKLAVCGLCLVSTSTLLLWDSRLRPVPVSAADIPVSVPQSVVESPGLKRAYVLYATQEDYLCNALINLRRLSRLDVHADLVLLYPRGWSSWKTSPEGTNRARLRHLLGEAARYNLHMRPVELIEQTMGDRTWSESLTKLHVLGLTDYERVIYLDNDGLVLKNLDHLFDLPKAPLILPCAYWLKETKFASNIMVIQPSKNLWVMVSDYLKTNPPDGFDMDIINHLFFDNITVLPHRGYTLLTGEFRSKDPHHRAYLGADNLTWNPHDELAHTYYVHFSDWPLPKPWKNIQKEEWRRVQPSDREDREVWNNVYDMYRRDRGEVCN</sequence>
<protein>
    <submittedName>
        <fullName evidence="1">Glucose N-acetyltransferase 1</fullName>
    </submittedName>
</protein>
<organism evidence="1 2">
    <name type="scientific">Hypsizygus marmoreus</name>
    <name type="common">White beech mushroom</name>
    <name type="synonym">Agaricus marmoreus</name>
    <dbReference type="NCBI Taxonomy" id="39966"/>
    <lineage>
        <taxon>Eukaryota</taxon>
        <taxon>Fungi</taxon>
        <taxon>Dikarya</taxon>
        <taxon>Basidiomycota</taxon>
        <taxon>Agaricomycotina</taxon>
        <taxon>Agaricomycetes</taxon>
        <taxon>Agaricomycetidae</taxon>
        <taxon>Agaricales</taxon>
        <taxon>Tricholomatineae</taxon>
        <taxon>Lyophyllaceae</taxon>
        <taxon>Hypsizygus</taxon>
    </lineage>
</organism>
<keyword evidence="2" id="KW-1185">Reference proteome</keyword>
<dbReference type="STRING" id="39966.A0A369JQ21"/>
<gene>
    <name evidence="1" type="primary">GNT1</name>
    <name evidence="1" type="ORF">Hypma_008393</name>
</gene>
<accession>A0A369JQ21</accession>
<dbReference type="Gene3D" id="3.90.550.10">
    <property type="entry name" value="Spore Coat Polysaccharide Biosynthesis Protein SpsA, Chain A"/>
    <property type="match status" value="1"/>
</dbReference>
<dbReference type="InterPro" id="IPR029044">
    <property type="entry name" value="Nucleotide-diphossugar_trans"/>
</dbReference>
<dbReference type="EMBL" id="LUEZ02000044">
    <property type="protein sequence ID" value="RDB24359.1"/>
    <property type="molecule type" value="Genomic_DNA"/>
</dbReference>
<dbReference type="AlphaFoldDB" id="A0A369JQ21"/>
<dbReference type="GO" id="GO:0016740">
    <property type="term" value="F:transferase activity"/>
    <property type="evidence" value="ECO:0007669"/>
    <property type="project" value="UniProtKB-KW"/>
</dbReference>
<evidence type="ECO:0000313" key="2">
    <source>
        <dbReference type="Proteomes" id="UP000076154"/>
    </source>
</evidence>
<dbReference type="PANTHER" id="PTHR11183">
    <property type="entry name" value="GLYCOGENIN SUBFAMILY MEMBER"/>
    <property type="match status" value="1"/>
</dbReference>
<evidence type="ECO:0000313" key="1">
    <source>
        <dbReference type="EMBL" id="RDB24359.1"/>
    </source>
</evidence>